<dbReference type="Pfam" id="PF14090">
    <property type="entry name" value="HTH_39"/>
    <property type="match status" value="1"/>
</dbReference>
<dbReference type="Proteomes" id="UP000587070">
    <property type="component" value="Unassembled WGS sequence"/>
</dbReference>
<keyword evidence="3" id="KW-1185">Reference proteome</keyword>
<sequence>MSAQVTFEARQAPADSAYPRCSSVKGRVLAALLRGESITHLDCWRRFSSSRLSHHIYMLRAVGWPIDCTEEPVPTSDGRTAIIGRYSLPQSAIGEAGEGGQRYAGLLL</sequence>
<evidence type="ECO:0000313" key="2">
    <source>
        <dbReference type="EMBL" id="MBB4249031.1"/>
    </source>
</evidence>
<comment type="caution">
    <text evidence="2">The sequence shown here is derived from an EMBL/GenBank/DDBJ whole genome shotgun (WGS) entry which is preliminary data.</text>
</comment>
<organism evidence="2 3">
    <name type="scientific">Rhodocyclus tenuis</name>
    <name type="common">Rhodospirillum tenue</name>
    <dbReference type="NCBI Taxonomy" id="1066"/>
    <lineage>
        <taxon>Bacteria</taxon>
        <taxon>Pseudomonadati</taxon>
        <taxon>Pseudomonadota</taxon>
        <taxon>Betaproteobacteria</taxon>
        <taxon>Rhodocyclales</taxon>
        <taxon>Rhodocyclaceae</taxon>
        <taxon>Rhodocyclus</taxon>
    </lineage>
</organism>
<proteinExistence type="predicted"/>
<accession>A0A840GC34</accession>
<dbReference type="InterPro" id="IPR055245">
    <property type="entry name" value="HTH_proteobacteria"/>
</dbReference>
<protein>
    <recommendedName>
        <fullName evidence="1">Winged helix-turn-helix domain-containing protein</fullName>
    </recommendedName>
</protein>
<evidence type="ECO:0000259" key="1">
    <source>
        <dbReference type="Pfam" id="PF14090"/>
    </source>
</evidence>
<gene>
    <name evidence="2" type="ORF">GGD90_003434</name>
</gene>
<dbReference type="AlphaFoldDB" id="A0A840GC34"/>
<dbReference type="OrthoDB" id="9182366at2"/>
<reference evidence="2 3" key="1">
    <citation type="submission" date="2020-08" db="EMBL/GenBank/DDBJ databases">
        <title>Genome sequencing of Purple Non-Sulfur Bacteria from various extreme environments.</title>
        <authorList>
            <person name="Mayer M."/>
        </authorList>
    </citation>
    <scope>NUCLEOTIDE SEQUENCE [LARGE SCALE GENOMIC DNA]</scope>
    <source>
        <strain evidence="2 3">2761</strain>
    </source>
</reference>
<dbReference type="EMBL" id="JACIGE010000017">
    <property type="protein sequence ID" value="MBB4249031.1"/>
    <property type="molecule type" value="Genomic_DNA"/>
</dbReference>
<dbReference type="RefSeq" id="WP_153116256.1">
    <property type="nucleotide sequence ID" value="NZ_JACIGE010000017.1"/>
</dbReference>
<name>A0A840GC34_RHOTE</name>
<evidence type="ECO:0000313" key="3">
    <source>
        <dbReference type="Proteomes" id="UP000587070"/>
    </source>
</evidence>
<feature type="domain" description="Winged helix-turn-helix" evidence="1">
    <location>
        <begin position="26"/>
        <end position="88"/>
    </location>
</feature>